<dbReference type="CDD" id="cd18773">
    <property type="entry name" value="PDC1_HK_sensor"/>
    <property type="match status" value="1"/>
</dbReference>
<reference evidence="2" key="1">
    <citation type="submission" date="2017-04" db="EMBL/GenBank/DDBJ databases">
        <authorList>
            <person name="Song Y."/>
            <person name="Cho B.-K."/>
        </authorList>
    </citation>
    <scope>NUCLEOTIDE SEQUENCE [LARGE SCALE GENOMIC DNA]</scope>
    <source>
        <strain evidence="2">SL1</strain>
    </source>
</reference>
<dbReference type="OrthoDB" id="9760371at2"/>
<evidence type="ECO:0008006" key="3">
    <source>
        <dbReference type="Google" id="ProtNLM"/>
    </source>
</evidence>
<proteinExistence type="predicted"/>
<dbReference type="EMBL" id="CP020953">
    <property type="protein sequence ID" value="AWI05495.1"/>
    <property type="molecule type" value="Genomic_DNA"/>
</dbReference>
<evidence type="ECO:0000313" key="1">
    <source>
        <dbReference type="EMBL" id="AWI05495.1"/>
    </source>
</evidence>
<keyword evidence="2" id="KW-1185">Reference proteome</keyword>
<dbReference type="Proteomes" id="UP000244910">
    <property type="component" value="Chromosome"/>
</dbReference>
<gene>
    <name evidence="1" type="ORF">B9W14_13610</name>
</gene>
<dbReference type="Gene3D" id="1.10.287.950">
    <property type="entry name" value="Methyl-accepting chemotaxis protein"/>
    <property type="match status" value="1"/>
</dbReference>
<dbReference type="KEGG" id="cdrk:B9W14_13610"/>
<dbReference type="AlphaFoldDB" id="A0A2U8DSV5"/>
<evidence type="ECO:0000313" key="2">
    <source>
        <dbReference type="Proteomes" id="UP000244910"/>
    </source>
</evidence>
<name>A0A2U8DSV5_9CLOT</name>
<organism evidence="1 2">
    <name type="scientific">Clostridium drakei</name>
    <dbReference type="NCBI Taxonomy" id="332101"/>
    <lineage>
        <taxon>Bacteria</taxon>
        <taxon>Bacillati</taxon>
        <taxon>Bacillota</taxon>
        <taxon>Clostridia</taxon>
        <taxon>Eubacteriales</taxon>
        <taxon>Clostridiaceae</taxon>
        <taxon>Clostridium</taxon>
    </lineage>
</organism>
<dbReference type="SUPFAM" id="SSF58104">
    <property type="entry name" value="Methyl-accepting chemotaxis protein (MCP) signaling domain"/>
    <property type="match status" value="1"/>
</dbReference>
<sequence length="83" mass="9034">MVTVSAPFYDENKQFLGVTTGDITSSQKMIGNIKITKKSSEGTQNIAASTEEQSALMKEVANAAEVLSEMAVELEKIFSKFKI</sequence>
<accession>A0A2U8DSV5</accession>
<protein>
    <recommendedName>
        <fullName evidence="3">Methyl-accepting chemotaxis protein</fullName>
    </recommendedName>
</protein>